<proteinExistence type="predicted"/>
<dbReference type="Proteomes" id="UP000549765">
    <property type="component" value="Unassembled WGS sequence"/>
</dbReference>
<keyword evidence="1" id="KW-1133">Transmembrane helix</keyword>
<evidence type="ECO:0000256" key="1">
    <source>
        <dbReference type="SAM" id="Phobius"/>
    </source>
</evidence>
<evidence type="ECO:0000313" key="2">
    <source>
        <dbReference type="EMBL" id="NKZ24658.1"/>
    </source>
</evidence>
<comment type="caution">
    <text evidence="2">The sequence shown here is derived from an EMBL/GenBank/DDBJ whole genome shotgun (WGS) entry which is preliminary data.</text>
</comment>
<dbReference type="AlphaFoldDB" id="A0A7X6N2T2"/>
<protein>
    <submittedName>
        <fullName evidence="2">DUF2929 family protein</fullName>
    </submittedName>
</protein>
<feature type="transmembrane region" description="Helical" evidence="1">
    <location>
        <begin position="28"/>
        <end position="49"/>
    </location>
</feature>
<dbReference type="RefSeq" id="WP_168722452.1">
    <property type="nucleotide sequence ID" value="NZ_JAAXPN010000008.1"/>
</dbReference>
<dbReference type="EMBL" id="JAAXPN010000008">
    <property type="protein sequence ID" value="NKZ24658.1"/>
    <property type="molecule type" value="Genomic_DNA"/>
</dbReference>
<dbReference type="InterPro" id="IPR021324">
    <property type="entry name" value="DUF2929"/>
</dbReference>
<name>A0A7X6N2T2_9LACO</name>
<evidence type="ECO:0000313" key="3">
    <source>
        <dbReference type="Proteomes" id="UP000549765"/>
    </source>
</evidence>
<sequence>MKYFMGAFWALIFGEIIGYIGHALEGGAYSPAFIAIWAIFIGLAGAIIFSKISTGANKQQ</sequence>
<gene>
    <name evidence="2" type="ORF">HF964_07620</name>
</gene>
<keyword evidence="1" id="KW-0812">Transmembrane</keyword>
<keyword evidence="1" id="KW-0472">Membrane</keyword>
<organism evidence="2 3">
    <name type="scientific">Periweissella fabalis</name>
    <dbReference type="NCBI Taxonomy" id="1070421"/>
    <lineage>
        <taxon>Bacteria</taxon>
        <taxon>Bacillati</taxon>
        <taxon>Bacillota</taxon>
        <taxon>Bacilli</taxon>
        <taxon>Lactobacillales</taxon>
        <taxon>Lactobacillaceae</taxon>
        <taxon>Periweissella</taxon>
    </lineage>
</organism>
<keyword evidence="3" id="KW-1185">Reference proteome</keyword>
<dbReference type="Pfam" id="PF11151">
    <property type="entry name" value="DUF2929"/>
    <property type="match status" value="1"/>
</dbReference>
<reference evidence="2 3" key="1">
    <citation type="submission" date="2020-04" db="EMBL/GenBank/DDBJ databases">
        <title>MicrobeNet Type strains.</title>
        <authorList>
            <person name="Nicholson A.C."/>
        </authorList>
    </citation>
    <scope>NUCLEOTIDE SEQUENCE [LARGE SCALE GENOMIC DNA]</scope>
    <source>
        <strain evidence="2 3">CCUG 61472</strain>
    </source>
</reference>
<accession>A0A7X6N2T2</accession>